<proteinExistence type="predicted"/>
<evidence type="ECO:0000313" key="3">
    <source>
        <dbReference type="Proteomes" id="UP000076715"/>
    </source>
</evidence>
<keyword evidence="1" id="KW-1133">Transmembrane helix</keyword>
<accession>A0A163BJC9</accession>
<gene>
    <name evidence="2" type="ORF">AWE51_22420</name>
</gene>
<dbReference type="AlphaFoldDB" id="A0A163BJC9"/>
<keyword evidence="1" id="KW-0812">Transmembrane</keyword>
<dbReference type="OrthoDB" id="1452530at2"/>
<sequence length="346" mass="39736">MSAQENTSEEIDLGQLFKLIGNTIDKFFRFLGNIFKGIFHFLILFLQFLQKHFLKFTVALVIGVLVGGYWDHSSDDVYRSSMIVEPNFNSVQQLYNNIEFYNELAEGEEFQALEEALNIDNTLAKTLKKFTIESFSDQTQKIKQFSEFIQGLDTISQKMVNYDDYLKNFNNINAKFHKITIEAKDPKVAKKCQSILLRSIENNQYFRLQKEINEVNLALQDSIVARQLTEIDSLQKFYRKIKTLEAGKPEGNTSINLAEGDSKATPEIELLSQIKLLKNELVLLNNKKANTQSTINIISAFPNKGVLINDFFKKKMVLLPILLVGVVFVFLILLSINSFLKNYNPK</sequence>
<evidence type="ECO:0000313" key="2">
    <source>
        <dbReference type="EMBL" id="KZS41460.1"/>
    </source>
</evidence>
<dbReference type="EMBL" id="LQRT01000005">
    <property type="protein sequence ID" value="KZS41460.1"/>
    <property type="molecule type" value="Genomic_DNA"/>
</dbReference>
<protein>
    <submittedName>
        <fullName evidence="2">Uncharacterized protein</fullName>
    </submittedName>
</protein>
<dbReference type="Proteomes" id="UP000076715">
    <property type="component" value="Unassembled WGS sequence"/>
</dbReference>
<evidence type="ECO:0000256" key="1">
    <source>
        <dbReference type="SAM" id="Phobius"/>
    </source>
</evidence>
<keyword evidence="1" id="KW-0472">Membrane</keyword>
<keyword evidence="3" id="KW-1185">Reference proteome</keyword>
<feature type="transmembrane region" description="Helical" evidence="1">
    <location>
        <begin position="27"/>
        <end position="46"/>
    </location>
</feature>
<dbReference type="STRING" id="1642818.AWE51_22420"/>
<comment type="caution">
    <text evidence="2">The sequence shown here is derived from an EMBL/GenBank/DDBJ whole genome shotgun (WGS) entry which is preliminary data.</text>
</comment>
<reference evidence="2 3" key="1">
    <citation type="submission" date="2016-01" db="EMBL/GenBank/DDBJ databases">
        <title>The draft genome sequence of Aquimarina sp. RZW4-3-2.</title>
        <authorList>
            <person name="Wang Y."/>
        </authorList>
    </citation>
    <scope>NUCLEOTIDE SEQUENCE [LARGE SCALE GENOMIC DNA]</scope>
    <source>
        <strain evidence="2 3">RZW4-3-2</strain>
    </source>
</reference>
<name>A0A163BJC9_9FLAO</name>
<dbReference type="RefSeq" id="WP_066312386.1">
    <property type="nucleotide sequence ID" value="NZ_LQRT01000005.1"/>
</dbReference>
<feature type="transmembrane region" description="Helical" evidence="1">
    <location>
        <begin position="52"/>
        <end position="70"/>
    </location>
</feature>
<organism evidence="2 3">
    <name type="scientific">Aquimarina aggregata</name>
    <dbReference type="NCBI Taxonomy" id="1642818"/>
    <lineage>
        <taxon>Bacteria</taxon>
        <taxon>Pseudomonadati</taxon>
        <taxon>Bacteroidota</taxon>
        <taxon>Flavobacteriia</taxon>
        <taxon>Flavobacteriales</taxon>
        <taxon>Flavobacteriaceae</taxon>
        <taxon>Aquimarina</taxon>
    </lineage>
</organism>
<feature type="transmembrane region" description="Helical" evidence="1">
    <location>
        <begin position="317"/>
        <end position="340"/>
    </location>
</feature>